<dbReference type="Proteomes" id="UP000322244">
    <property type="component" value="Unassembled WGS sequence"/>
</dbReference>
<accession>A0A5A7SFL3</accession>
<feature type="transmembrane region" description="Helical" evidence="1">
    <location>
        <begin position="153"/>
        <end position="172"/>
    </location>
</feature>
<dbReference type="RefSeq" id="WP_149429812.1">
    <property type="nucleotide sequence ID" value="NZ_VLNY01000003.1"/>
</dbReference>
<feature type="transmembrane region" description="Helical" evidence="1">
    <location>
        <begin position="99"/>
        <end position="127"/>
    </location>
</feature>
<protein>
    <recommendedName>
        <fullName evidence="4">DUF2567 domain-containing protein</fullName>
    </recommendedName>
</protein>
<reference evidence="2 3" key="1">
    <citation type="submission" date="2019-07" db="EMBL/GenBank/DDBJ databases">
        <title>Rhodococcus cavernicolus sp. nov., isolated from a cave.</title>
        <authorList>
            <person name="Lee S.D."/>
        </authorList>
    </citation>
    <scope>NUCLEOTIDE SEQUENCE [LARGE SCALE GENOMIC DNA]</scope>
    <source>
        <strain evidence="2 3">C1-24</strain>
    </source>
</reference>
<evidence type="ECO:0000313" key="2">
    <source>
        <dbReference type="EMBL" id="KAA0023467.1"/>
    </source>
</evidence>
<gene>
    <name evidence="2" type="ORF">FOY51_08670</name>
</gene>
<sequence length="191" mass="20440">MPTRRFIAVLAGLGAVSGGLASLVWRYVDPPTFGNTYYATSQMQYEQFIEPYSGSMDIHTPWAAGWLTASVSLVALGAILFAVAGLWKSRAWRLVRDYDAPVISLVTFLAALGLLLGLCVSVAILALPPGTTLDGVGNRFQSFTLHLTDTDTLWWLTPLIGALLGCIAAVAATKLGWRLVRTGPVSQQGTV</sequence>
<proteinExistence type="predicted"/>
<dbReference type="EMBL" id="VLNY01000003">
    <property type="protein sequence ID" value="KAA0023467.1"/>
    <property type="molecule type" value="Genomic_DNA"/>
</dbReference>
<keyword evidence="1" id="KW-0472">Membrane</keyword>
<feature type="transmembrane region" description="Helical" evidence="1">
    <location>
        <begin position="63"/>
        <end position="87"/>
    </location>
</feature>
<evidence type="ECO:0000256" key="1">
    <source>
        <dbReference type="SAM" id="Phobius"/>
    </source>
</evidence>
<organism evidence="2 3">
    <name type="scientific">Antrihabitans cavernicola</name>
    <dbReference type="NCBI Taxonomy" id="2495913"/>
    <lineage>
        <taxon>Bacteria</taxon>
        <taxon>Bacillati</taxon>
        <taxon>Actinomycetota</taxon>
        <taxon>Actinomycetes</taxon>
        <taxon>Mycobacteriales</taxon>
        <taxon>Nocardiaceae</taxon>
        <taxon>Antrihabitans</taxon>
    </lineage>
</organism>
<dbReference type="AlphaFoldDB" id="A0A5A7SFL3"/>
<evidence type="ECO:0000313" key="3">
    <source>
        <dbReference type="Proteomes" id="UP000322244"/>
    </source>
</evidence>
<keyword evidence="1" id="KW-0812">Transmembrane</keyword>
<evidence type="ECO:0008006" key="4">
    <source>
        <dbReference type="Google" id="ProtNLM"/>
    </source>
</evidence>
<keyword evidence="1" id="KW-1133">Transmembrane helix</keyword>
<comment type="caution">
    <text evidence="2">The sequence shown here is derived from an EMBL/GenBank/DDBJ whole genome shotgun (WGS) entry which is preliminary data.</text>
</comment>
<keyword evidence="3" id="KW-1185">Reference proteome</keyword>
<name>A0A5A7SFL3_9NOCA</name>